<dbReference type="PANTHER" id="PTHR23198">
    <property type="entry name" value="NUCLEOPORIN"/>
    <property type="match status" value="1"/>
</dbReference>
<keyword evidence="7" id="KW-0906">Nuclear pore complex</keyword>
<dbReference type="InterPro" id="IPR036903">
    <property type="entry name" value="Nup98_auto-Pept-S59_dom_sf"/>
</dbReference>
<evidence type="ECO:0000256" key="8">
    <source>
        <dbReference type="ARBA" id="ARBA00023242"/>
    </source>
</evidence>
<dbReference type="GO" id="GO:0017056">
    <property type="term" value="F:structural constituent of nuclear pore"/>
    <property type="evidence" value="ECO:0007669"/>
    <property type="project" value="InterPro"/>
</dbReference>
<dbReference type="GO" id="GO:0008139">
    <property type="term" value="F:nuclear localization sequence binding"/>
    <property type="evidence" value="ECO:0007669"/>
    <property type="project" value="TreeGrafter"/>
</dbReference>
<sequence>MKLLSVENFTVGRKGYGKIEFKVPVDLSVFSSYSEIAGNKIVFSKQACNVYPNEDEKPPVGEGFNVPARVTLENCFPVLSKEIITDPTHPIVKPHITKLHLMKNTKFESYDPVSGVWSFSIEHV</sequence>
<dbReference type="Pfam" id="PF04096">
    <property type="entry name" value="Nucleoporin2"/>
    <property type="match status" value="1"/>
</dbReference>
<dbReference type="InterPro" id="IPR037665">
    <property type="entry name" value="Nucleoporin_S59-like"/>
</dbReference>
<keyword evidence="6" id="KW-0811">Translocation</keyword>
<dbReference type="GO" id="GO:0003723">
    <property type="term" value="F:RNA binding"/>
    <property type="evidence" value="ECO:0007669"/>
    <property type="project" value="TreeGrafter"/>
</dbReference>
<reference evidence="11" key="1">
    <citation type="submission" date="2016-05" db="EMBL/GenBank/DDBJ databases">
        <title>Comparative genomics of biotechnologically important yeasts.</title>
        <authorList>
            <consortium name="DOE Joint Genome Institute"/>
            <person name="Riley R."/>
            <person name="Haridas S."/>
            <person name="Wolfe K.H."/>
            <person name="Lopes M.R."/>
            <person name="Hittinger C.T."/>
            <person name="Goker M."/>
            <person name="Salamov A."/>
            <person name="Wisecaver J."/>
            <person name="Long T.M."/>
            <person name="Aerts A.L."/>
            <person name="Barry K."/>
            <person name="Choi C."/>
            <person name="Clum A."/>
            <person name="Coughlan A.Y."/>
            <person name="Deshpande S."/>
            <person name="Douglass A.P."/>
            <person name="Hanson S.J."/>
            <person name="Klenk H.-P."/>
            <person name="Labutti K."/>
            <person name="Lapidus A."/>
            <person name="Lindquist E."/>
            <person name="Lipzen A."/>
            <person name="Meier-Kolthoff J.P."/>
            <person name="Ohm R.A."/>
            <person name="Otillar R.P."/>
            <person name="Pangilinan J."/>
            <person name="Peng Y."/>
            <person name="Rokas A."/>
            <person name="Rosa C.A."/>
            <person name="Scheuner C."/>
            <person name="Sibirny A.A."/>
            <person name="Slot J.C."/>
            <person name="Stielow J.B."/>
            <person name="Sun H."/>
            <person name="Kurtzman C.P."/>
            <person name="Blackwell M."/>
            <person name="Grigoriev I.V."/>
            <person name="Jeffries T.W."/>
        </authorList>
    </citation>
    <scope>NUCLEOTIDE SEQUENCE [LARGE SCALE GENOMIC DNA]</scope>
    <source>
        <strain evidence="11">DSM 1968</strain>
    </source>
</reference>
<evidence type="ECO:0000313" key="10">
    <source>
        <dbReference type="EMBL" id="ODV61376.1"/>
    </source>
</evidence>
<evidence type="ECO:0000259" key="9">
    <source>
        <dbReference type="PROSITE" id="PS51434"/>
    </source>
</evidence>
<dbReference type="STRING" id="1344418.A0A1D2VIA0"/>
<feature type="domain" description="Peptidase S59" evidence="9">
    <location>
        <begin position="1"/>
        <end position="124"/>
    </location>
</feature>
<dbReference type="InterPro" id="IPR007230">
    <property type="entry name" value="Nup98_auto-Pept-S59_dom"/>
</dbReference>
<comment type="similarity">
    <text evidence="2">Belongs to the nucleoporin GLFG family.</text>
</comment>
<proteinExistence type="inferred from homology"/>
<dbReference type="PANTHER" id="PTHR23198:SF6">
    <property type="entry name" value="NUCLEAR PORE COMPLEX PROTEIN NUP98-NUP96"/>
    <property type="match status" value="1"/>
</dbReference>
<evidence type="ECO:0000313" key="11">
    <source>
        <dbReference type="Proteomes" id="UP000095038"/>
    </source>
</evidence>
<dbReference type="OrthoDB" id="3797628at2759"/>
<dbReference type="AlphaFoldDB" id="A0A1D2VIA0"/>
<evidence type="ECO:0000256" key="7">
    <source>
        <dbReference type="ARBA" id="ARBA00023132"/>
    </source>
</evidence>
<keyword evidence="4" id="KW-0509">mRNA transport</keyword>
<dbReference type="Gene3D" id="3.30.1610.10">
    <property type="entry name" value="Peptidase S59, nucleoporin"/>
    <property type="match status" value="1"/>
</dbReference>
<dbReference type="GO" id="GO:0006606">
    <property type="term" value="P:protein import into nucleus"/>
    <property type="evidence" value="ECO:0007669"/>
    <property type="project" value="TreeGrafter"/>
</dbReference>
<dbReference type="Proteomes" id="UP000095038">
    <property type="component" value="Unassembled WGS sequence"/>
</dbReference>
<comment type="subcellular location">
    <subcellularLocation>
        <location evidence="1">Nucleus</location>
        <location evidence="1">Nuclear pore complex</location>
    </subcellularLocation>
</comment>
<dbReference type="GO" id="GO:0000973">
    <property type="term" value="P:post-transcriptional tethering of RNA polymerase II gene DNA at nuclear periphery"/>
    <property type="evidence" value="ECO:0007669"/>
    <property type="project" value="TreeGrafter"/>
</dbReference>
<evidence type="ECO:0000256" key="2">
    <source>
        <dbReference type="ARBA" id="ARBA00008926"/>
    </source>
</evidence>
<dbReference type="SUPFAM" id="SSF82215">
    <property type="entry name" value="C-terminal autoproteolytic domain of nucleoporin nup98"/>
    <property type="match status" value="1"/>
</dbReference>
<evidence type="ECO:0000256" key="6">
    <source>
        <dbReference type="ARBA" id="ARBA00023010"/>
    </source>
</evidence>
<organism evidence="10 11">
    <name type="scientific">Ascoidea rubescens DSM 1968</name>
    <dbReference type="NCBI Taxonomy" id="1344418"/>
    <lineage>
        <taxon>Eukaryota</taxon>
        <taxon>Fungi</taxon>
        <taxon>Dikarya</taxon>
        <taxon>Ascomycota</taxon>
        <taxon>Saccharomycotina</taxon>
        <taxon>Saccharomycetes</taxon>
        <taxon>Ascoideaceae</taxon>
        <taxon>Ascoidea</taxon>
    </lineage>
</organism>
<evidence type="ECO:0000256" key="4">
    <source>
        <dbReference type="ARBA" id="ARBA00022816"/>
    </source>
</evidence>
<dbReference type="GeneID" id="30966684"/>
<dbReference type="RefSeq" id="XP_020047683.1">
    <property type="nucleotide sequence ID" value="XM_020193048.1"/>
</dbReference>
<keyword evidence="3" id="KW-0813">Transport</keyword>
<keyword evidence="11" id="KW-1185">Reference proteome</keyword>
<name>A0A1D2VIA0_9ASCO</name>
<dbReference type="GO" id="GO:0006405">
    <property type="term" value="P:RNA export from nucleus"/>
    <property type="evidence" value="ECO:0007669"/>
    <property type="project" value="TreeGrafter"/>
</dbReference>
<dbReference type="GO" id="GO:0051028">
    <property type="term" value="P:mRNA transport"/>
    <property type="evidence" value="ECO:0007669"/>
    <property type="project" value="UniProtKB-KW"/>
</dbReference>
<keyword evidence="5" id="KW-0653">Protein transport</keyword>
<evidence type="ECO:0000256" key="3">
    <source>
        <dbReference type="ARBA" id="ARBA00022448"/>
    </source>
</evidence>
<accession>A0A1D2VIA0</accession>
<keyword evidence="8" id="KW-0539">Nucleus</keyword>
<dbReference type="InParanoid" id="A0A1D2VIA0"/>
<evidence type="ECO:0000256" key="1">
    <source>
        <dbReference type="ARBA" id="ARBA00004567"/>
    </source>
</evidence>
<protein>
    <submittedName>
        <fullName evidence="10">Nuclear pore targeting domain of Nup116p</fullName>
    </submittedName>
</protein>
<gene>
    <name evidence="10" type="ORF">ASCRUDRAFT_75399</name>
</gene>
<evidence type="ECO:0000256" key="5">
    <source>
        <dbReference type="ARBA" id="ARBA00022927"/>
    </source>
</evidence>
<dbReference type="PROSITE" id="PS51434">
    <property type="entry name" value="NUP_C"/>
    <property type="match status" value="1"/>
</dbReference>
<dbReference type="GO" id="GO:0034398">
    <property type="term" value="P:telomere tethering at nuclear periphery"/>
    <property type="evidence" value="ECO:0007669"/>
    <property type="project" value="TreeGrafter"/>
</dbReference>
<dbReference type="GO" id="GO:0044614">
    <property type="term" value="C:nuclear pore cytoplasmic filaments"/>
    <property type="evidence" value="ECO:0007669"/>
    <property type="project" value="TreeGrafter"/>
</dbReference>
<dbReference type="EMBL" id="KV454479">
    <property type="protein sequence ID" value="ODV61376.1"/>
    <property type="molecule type" value="Genomic_DNA"/>
</dbReference>